<dbReference type="AlphaFoldDB" id="A0A1Q9B3C5"/>
<dbReference type="GO" id="GO:0055052">
    <property type="term" value="C:ATP-binding cassette (ABC) transporter complex, substrate-binding subunit-containing"/>
    <property type="evidence" value="ECO:0007669"/>
    <property type="project" value="TreeGrafter"/>
</dbReference>
<keyword evidence="7" id="KW-1185">Reference proteome</keyword>
<dbReference type="EMBL" id="MKIP01000024">
    <property type="protein sequence ID" value="OLP62547.1"/>
    <property type="molecule type" value="Genomic_DNA"/>
</dbReference>
<sequence>MKKTQLLIATALMVTVSHTALSQAALAQDRVTWWYEQATPDQQKLIQDHIVGPFNSANPDEALTVDYRGSELDKQLRVAMLSGNGPDVVYTAGPSYVAPMAQSGQLMPLDDYAAKYGWQERILPVFLKMGEYKGKLYALPKTYETVGLFYNKTLFEKNGWQAPKTLDELEKTADAMMQAGITPFAAGNADWRGANEWFVTLALNAVAGPDNLNKALRGDMPWTAEPFVKSIDRLNGWWQKGYFGKNYFSLTSSEQTADMLASGRAGMMPSGTWQFQNVATYSKKAGSEAGFVGFPSASGDPVFPLGVGSTFSIAAKAKNADGAAAVINYVFSPEVYGTMNSAWQGEWNIPLKDISNVKMASEVTPLFTETMKNLSAAVNQGNYGYTTWTFLPPATDSYLINGIEEVWLKKISTQDFLTKLDASFQKEAKAGKAPAVPAR</sequence>
<comment type="similarity">
    <text evidence="1">Belongs to the bacterial solute-binding protein 1 family.</text>
</comment>
<feature type="signal peptide" evidence="5">
    <location>
        <begin position="1"/>
        <end position="27"/>
    </location>
</feature>
<name>A0A1Q9B3C5_9HYPH</name>
<evidence type="ECO:0000256" key="4">
    <source>
        <dbReference type="ARBA" id="ARBA00022764"/>
    </source>
</evidence>
<keyword evidence="2" id="KW-0813">Transport</keyword>
<organism evidence="6 7">
    <name type="scientific">Xaviernesmea oryzae</name>
    <dbReference type="NCBI Taxonomy" id="464029"/>
    <lineage>
        <taxon>Bacteria</taxon>
        <taxon>Pseudomonadati</taxon>
        <taxon>Pseudomonadota</taxon>
        <taxon>Alphaproteobacteria</taxon>
        <taxon>Hyphomicrobiales</taxon>
        <taxon>Rhizobiaceae</taxon>
        <taxon>Rhizobium/Agrobacterium group</taxon>
        <taxon>Xaviernesmea</taxon>
    </lineage>
</organism>
<dbReference type="RefSeq" id="WP_075625475.1">
    <property type="nucleotide sequence ID" value="NZ_FOAM01000022.1"/>
</dbReference>
<protein>
    <submittedName>
        <fullName evidence="6">ABC transporter substrate-binding protein</fullName>
    </submittedName>
</protein>
<proteinExistence type="inferred from homology"/>
<evidence type="ECO:0000256" key="5">
    <source>
        <dbReference type="SAM" id="SignalP"/>
    </source>
</evidence>
<dbReference type="SUPFAM" id="SSF53850">
    <property type="entry name" value="Periplasmic binding protein-like II"/>
    <property type="match status" value="1"/>
</dbReference>
<dbReference type="Pfam" id="PF01547">
    <property type="entry name" value="SBP_bac_1"/>
    <property type="match status" value="1"/>
</dbReference>
<evidence type="ECO:0000313" key="7">
    <source>
        <dbReference type="Proteomes" id="UP000186364"/>
    </source>
</evidence>
<dbReference type="GO" id="GO:0015768">
    <property type="term" value="P:maltose transport"/>
    <property type="evidence" value="ECO:0007669"/>
    <property type="project" value="TreeGrafter"/>
</dbReference>
<dbReference type="Gene3D" id="3.40.190.10">
    <property type="entry name" value="Periplasmic binding protein-like II"/>
    <property type="match status" value="2"/>
</dbReference>
<evidence type="ECO:0000313" key="6">
    <source>
        <dbReference type="EMBL" id="OLP62547.1"/>
    </source>
</evidence>
<evidence type="ECO:0000256" key="1">
    <source>
        <dbReference type="ARBA" id="ARBA00008520"/>
    </source>
</evidence>
<evidence type="ECO:0000256" key="3">
    <source>
        <dbReference type="ARBA" id="ARBA00022729"/>
    </source>
</evidence>
<dbReference type="Proteomes" id="UP000186364">
    <property type="component" value="Unassembled WGS sequence"/>
</dbReference>
<reference evidence="6 7" key="1">
    <citation type="submission" date="2016-09" db="EMBL/GenBank/DDBJ databases">
        <title>Rhizobium sp. nov., a novel species isolated from the rice rhizosphere.</title>
        <authorList>
            <person name="Zhao J."/>
            <person name="Zhang X."/>
        </authorList>
    </citation>
    <scope>NUCLEOTIDE SEQUENCE [LARGE SCALE GENOMIC DNA]</scope>
    <source>
        <strain evidence="6 7">1.7048</strain>
    </source>
</reference>
<dbReference type="InterPro" id="IPR006059">
    <property type="entry name" value="SBP"/>
</dbReference>
<accession>A0A1Q9B3C5</accession>
<keyword evidence="4" id="KW-0574">Periplasm</keyword>
<comment type="caution">
    <text evidence="6">The sequence shown here is derived from an EMBL/GenBank/DDBJ whole genome shotgun (WGS) entry which is preliminary data.</text>
</comment>
<dbReference type="PANTHER" id="PTHR30061">
    <property type="entry name" value="MALTOSE-BINDING PERIPLASMIC PROTEIN"/>
    <property type="match status" value="1"/>
</dbReference>
<dbReference type="GO" id="GO:0042956">
    <property type="term" value="P:maltodextrin transmembrane transport"/>
    <property type="evidence" value="ECO:0007669"/>
    <property type="project" value="TreeGrafter"/>
</dbReference>
<keyword evidence="3 5" id="KW-0732">Signal</keyword>
<dbReference type="GO" id="GO:1901982">
    <property type="term" value="F:maltose binding"/>
    <property type="evidence" value="ECO:0007669"/>
    <property type="project" value="TreeGrafter"/>
</dbReference>
<dbReference type="PANTHER" id="PTHR30061:SF50">
    <property type="entry name" value="MALTOSE_MALTODEXTRIN-BINDING PERIPLASMIC PROTEIN"/>
    <property type="match status" value="1"/>
</dbReference>
<gene>
    <name evidence="6" type="ORF">BJF93_01775</name>
</gene>
<evidence type="ECO:0000256" key="2">
    <source>
        <dbReference type="ARBA" id="ARBA00022448"/>
    </source>
</evidence>
<dbReference type="OrthoDB" id="8317736at2"/>
<feature type="chain" id="PRO_5010375745" evidence="5">
    <location>
        <begin position="28"/>
        <end position="439"/>
    </location>
</feature>